<proteinExistence type="predicted"/>
<evidence type="ECO:0000313" key="3">
    <source>
        <dbReference type="Proteomes" id="UP000594464"/>
    </source>
</evidence>
<gene>
    <name evidence="2" type="ORF">G3M78_00260</name>
</gene>
<dbReference type="KEGG" id="nva:G3M78_00260"/>
<feature type="transmembrane region" description="Helical" evidence="1">
    <location>
        <begin position="133"/>
        <end position="151"/>
    </location>
</feature>
<reference evidence="3" key="1">
    <citation type="submission" date="2020-02" db="EMBL/GenBank/DDBJ databases">
        <title>Genomic and physiological characterization of two novel Nitrospinaceae genera.</title>
        <authorList>
            <person name="Mueller A.J."/>
            <person name="Jung M.-Y."/>
            <person name="Strachan C.R."/>
            <person name="Herbold C.W."/>
            <person name="Kirkegaard R.H."/>
            <person name="Daims H."/>
        </authorList>
    </citation>
    <scope>NUCLEOTIDE SEQUENCE [LARGE SCALE GENOMIC DNA]</scope>
</reference>
<evidence type="ECO:0000256" key="1">
    <source>
        <dbReference type="SAM" id="Phobius"/>
    </source>
</evidence>
<sequence>MSYQITLNAWSGGNKTVALGAIEKVFRLSRAQSDSVFEQLLDGRPWRFTYPIPDQQADQALSYLEGLGFKIDLEPMLPESLSVAPPEREEASVFHSEPEVEEIPALRESAPARQSDLPEGIAFTGTGGGLFSLFLRNFVFGILTLGIYQFWGKTQVRRYLWDHLSFRQDALRYHGTGGELLRGALIYFSPLLLLIAVASFSDVLWGLEEELYLFLNNLISFLVLLAIPAFMVGARKYRLSRTSWRGIRFSFQGTRGQGVELYFKGYFLSVITLGFYWPYFVNRRENFWRSNSSFGDQTFAYDGVGKELTKAYLINGLLILPTLGFSMFWLNARLSRYFWERTSFGQASFSYAVTGKDLMILNLGNALLLIFSLGLAFPWVTARKMKFMADRLQVHGAGDLDHVVQRMTETGALGDAAVDAMDVSMDIG</sequence>
<name>A0A7T0C038_9BACT</name>
<keyword evidence="1" id="KW-0812">Transmembrane</keyword>
<feature type="transmembrane region" description="Helical" evidence="1">
    <location>
        <begin position="311"/>
        <end position="330"/>
    </location>
</feature>
<dbReference type="EMBL" id="CP048620">
    <property type="protein sequence ID" value="QPJ63922.1"/>
    <property type="molecule type" value="Genomic_DNA"/>
</dbReference>
<keyword evidence="1" id="KW-0472">Membrane</keyword>
<protein>
    <submittedName>
        <fullName evidence="2">DUF898 domain-containing protein</fullName>
    </submittedName>
</protein>
<feature type="transmembrane region" description="Helical" evidence="1">
    <location>
        <begin position="358"/>
        <end position="381"/>
    </location>
</feature>
<accession>A0A7T0C038</accession>
<evidence type="ECO:0000313" key="2">
    <source>
        <dbReference type="EMBL" id="QPJ63922.1"/>
    </source>
</evidence>
<feature type="transmembrane region" description="Helical" evidence="1">
    <location>
        <begin position="212"/>
        <end position="234"/>
    </location>
</feature>
<dbReference type="AlphaFoldDB" id="A0A7T0C038"/>
<dbReference type="Pfam" id="PF05987">
    <property type="entry name" value="DUF898"/>
    <property type="match status" value="1"/>
</dbReference>
<dbReference type="Proteomes" id="UP000594464">
    <property type="component" value="Chromosome"/>
</dbReference>
<feature type="transmembrane region" description="Helical" evidence="1">
    <location>
        <begin position="261"/>
        <end position="281"/>
    </location>
</feature>
<keyword evidence="1" id="KW-1133">Transmembrane helix</keyword>
<dbReference type="InterPro" id="IPR010295">
    <property type="entry name" value="DUF898"/>
</dbReference>
<organism evidence="2 3">
    <name type="scientific">Candidatus Nitrohelix vancouverensis</name>
    <dbReference type="NCBI Taxonomy" id="2705534"/>
    <lineage>
        <taxon>Bacteria</taxon>
        <taxon>Pseudomonadati</taxon>
        <taxon>Nitrospinota/Tectimicrobiota group</taxon>
        <taxon>Nitrospinota</taxon>
        <taxon>Nitrospinia</taxon>
        <taxon>Nitrospinales</taxon>
        <taxon>Nitrospinaceae</taxon>
        <taxon>Candidatus Nitrohelix</taxon>
    </lineage>
</organism>
<feature type="transmembrane region" description="Helical" evidence="1">
    <location>
        <begin position="184"/>
        <end position="205"/>
    </location>
</feature>